<feature type="coiled-coil region" evidence="1">
    <location>
        <begin position="426"/>
        <end position="453"/>
    </location>
</feature>
<feature type="transmembrane region" description="Helical" evidence="2">
    <location>
        <begin position="238"/>
        <end position="261"/>
    </location>
</feature>
<keyword evidence="2" id="KW-0472">Membrane</keyword>
<evidence type="ECO:0000256" key="1">
    <source>
        <dbReference type="SAM" id="Coils"/>
    </source>
</evidence>
<keyword evidence="2" id="KW-1133">Transmembrane helix</keyword>
<dbReference type="KEGG" id="fpf:DCC35_09215"/>
<evidence type="ECO:0000259" key="3">
    <source>
        <dbReference type="Pfam" id="PF07695"/>
    </source>
</evidence>
<dbReference type="Pfam" id="PF07695">
    <property type="entry name" value="7TMR-DISM_7TM"/>
    <property type="match status" value="1"/>
</dbReference>
<sequence>MYLKLHNINFLDDLKIALILIVSFFSAINSYCDDTKLRYLPIEISDSVDQQIFTLVDLPFYVDSTNNLELKSILTNPSEYFRYDRNYSPRKFRAGNNYWIRIDIKIPENSDKYWLLEFYDQTIDEIVVFKPESKKLKNLVSVDYSKIELGDNNEFDERTFKHKNFEVLINHTQFGVYSYFVKINSHRFADIRIAVRSVNRFVYYSLNEYFLFGLLYGMILIISIYNLLMYLVIKEKKYLYYIFYILSVGFYAMCVDGIAFQYLWPNCPEWNEIAYGVFLYFIILFALLFSKKFLVTRIHAPELNAIIISLIIIRSIFFLYTLLFDQNLFDHRILDILIMAFIFFTGIIVWKRGYLPARFFVIAYGVLFIGFFIKALVLWGDIPFNTFLHYSLRISFIIEMILLSFALADRVRILKRNRDKVLKRMMTEQQDNLQIKEQLNQELEQKVAERTKELFEKNQLLEVSYDKLKDQASEIYTINNLLDLENWKLKNRLKSVVKGRMLMKKLTFEEFATVFPENDKCLHQVAHMKWNEGFKCRRCDNKKFSEGSKPYSRRCSKCGYNESATAYTLFHGIKFPLVKAFYILYVVLNHEDYMSLEEMARALSLQKNTVWNFKKKVNNFLHDEEEHGHIHAWKDVMIDLEIIESEDRKNE</sequence>
<feature type="domain" description="7TM-DISM receptor extracellular" evidence="3">
    <location>
        <begin position="208"/>
        <end position="410"/>
    </location>
</feature>
<dbReference type="InterPro" id="IPR011622">
    <property type="entry name" value="7TMR_DISM_rcpt_extracell_dom2"/>
</dbReference>
<feature type="transmembrane region" description="Helical" evidence="2">
    <location>
        <begin position="357"/>
        <end position="378"/>
    </location>
</feature>
<dbReference type="OrthoDB" id="9783459at2"/>
<reference evidence="5 6" key="1">
    <citation type="submission" date="2018-04" db="EMBL/GenBank/DDBJ databases">
        <title>Complete genome uncultured novel isolate.</title>
        <authorList>
            <person name="Merlino G."/>
        </authorList>
    </citation>
    <scope>NUCLEOTIDE SEQUENCE [LARGE SCALE GENOMIC DNA]</scope>
    <source>
        <strain evidence="6">R1DC9</strain>
    </source>
</reference>
<dbReference type="Proteomes" id="UP000298616">
    <property type="component" value="Chromosome"/>
</dbReference>
<dbReference type="InterPro" id="IPR011623">
    <property type="entry name" value="7TMR_DISM_rcpt_extracell_dom1"/>
</dbReference>
<evidence type="ECO:0000313" key="6">
    <source>
        <dbReference type="Proteomes" id="UP000298616"/>
    </source>
</evidence>
<dbReference type="EMBL" id="CP028923">
    <property type="protein sequence ID" value="QCK14905.1"/>
    <property type="molecule type" value="Genomic_DNA"/>
</dbReference>
<feature type="transmembrane region" description="Helical" evidence="2">
    <location>
        <begin position="209"/>
        <end position="231"/>
    </location>
</feature>
<feature type="transmembrane region" description="Helical" evidence="2">
    <location>
        <begin position="333"/>
        <end position="350"/>
    </location>
</feature>
<gene>
    <name evidence="5" type="ORF">DCC35_09215</name>
</gene>
<dbReference type="Gene3D" id="2.60.40.2380">
    <property type="match status" value="1"/>
</dbReference>
<evidence type="ECO:0000259" key="4">
    <source>
        <dbReference type="Pfam" id="PF07696"/>
    </source>
</evidence>
<proteinExistence type="predicted"/>
<accession>A0A4D7JVR5</accession>
<keyword evidence="5" id="KW-0675">Receptor</keyword>
<keyword evidence="2" id="KW-0812">Transmembrane</keyword>
<feature type="domain" description="7TM-DISM receptor extracellular" evidence="4">
    <location>
        <begin position="60"/>
        <end position="193"/>
    </location>
</feature>
<feature type="transmembrane region" description="Helical" evidence="2">
    <location>
        <begin position="273"/>
        <end position="290"/>
    </location>
</feature>
<evidence type="ECO:0000256" key="2">
    <source>
        <dbReference type="SAM" id="Phobius"/>
    </source>
</evidence>
<name>A0A4D7JVR5_9BACT</name>
<protein>
    <submittedName>
        <fullName evidence="5">Receptor</fullName>
    </submittedName>
</protein>
<keyword evidence="6" id="KW-1185">Reference proteome</keyword>
<organism evidence="5 6">
    <name type="scientific">Mangrovivirga cuniculi</name>
    <dbReference type="NCBI Taxonomy" id="2715131"/>
    <lineage>
        <taxon>Bacteria</taxon>
        <taxon>Pseudomonadati</taxon>
        <taxon>Bacteroidota</taxon>
        <taxon>Cytophagia</taxon>
        <taxon>Cytophagales</taxon>
        <taxon>Mangrovivirgaceae</taxon>
        <taxon>Mangrovivirga</taxon>
    </lineage>
</organism>
<dbReference type="AlphaFoldDB" id="A0A4D7JVR5"/>
<evidence type="ECO:0000313" key="5">
    <source>
        <dbReference type="EMBL" id="QCK14905.1"/>
    </source>
</evidence>
<feature type="transmembrane region" description="Helical" evidence="2">
    <location>
        <begin position="302"/>
        <end position="321"/>
    </location>
</feature>
<feature type="transmembrane region" description="Helical" evidence="2">
    <location>
        <begin position="390"/>
        <end position="408"/>
    </location>
</feature>
<dbReference type="Pfam" id="PF07696">
    <property type="entry name" value="7TMR-DISMED2"/>
    <property type="match status" value="1"/>
</dbReference>
<keyword evidence="1" id="KW-0175">Coiled coil</keyword>